<reference evidence="2" key="1">
    <citation type="submission" date="2019-02" db="EMBL/GenBank/DDBJ databases">
        <authorList>
            <person name="Gruber-Vodicka R. H."/>
            <person name="Seah K. B. B."/>
        </authorList>
    </citation>
    <scope>NUCLEOTIDE SEQUENCE</scope>
    <source>
        <strain evidence="2">BECK_S313</strain>
    </source>
</reference>
<gene>
    <name evidence="2" type="ORF">BECKLPF1236B_GA0070989_108216</name>
</gene>
<evidence type="ECO:0000259" key="1">
    <source>
        <dbReference type="PROSITE" id="PS50943"/>
    </source>
</evidence>
<dbReference type="InterPro" id="IPR001387">
    <property type="entry name" value="Cro/C1-type_HTH"/>
</dbReference>
<evidence type="ECO:0000313" key="2">
    <source>
        <dbReference type="EMBL" id="VFK15698.1"/>
    </source>
</evidence>
<dbReference type="GO" id="GO:0003677">
    <property type="term" value="F:DNA binding"/>
    <property type="evidence" value="ECO:0007669"/>
    <property type="project" value="InterPro"/>
</dbReference>
<protein>
    <submittedName>
        <fullName evidence="2">HTH-type transcriptional regulator / antitoxin HigA</fullName>
    </submittedName>
</protein>
<name>A0A450WFD5_9GAMM</name>
<dbReference type="SMART" id="SM00530">
    <property type="entry name" value="HTH_XRE"/>
    <property type="match status" value="1"/>
</dbReference>
<dbReference type="SUPFAM" id="SSF47413">
    <property type="entry name" value="lambda repressor-like DNA-binding domains"/>
    <property type="match status" value="1"/>
</dbReference>
<dbReference type="PROSITE" id="PS50943">
    <property type="entry name" value="HTH_CROC1"/>
    <property type="match status" value="1"/>
</dbReference>
<accession>A0A450WFD5</accession>
<dbReference type="PANTHER" id="PTHR43236:SF1">
    <property type="entry name" value="BLL7220 PROTEIN"/>
    <property type="match status" value="1"/>
</dbReference>
<dbReference type="InterPro" id="IPR052345">
    <property type="entry name" value="Rad_response_metalloprotease"/>
</dbReference>
<proteinExistence type="predicted"/>
<dbReference type="AlphaFoldDB" id="A0A450WFD5"/>
<dbReference type="Gene3D" id="1.10.260.40">
    <property type="entry name" value="lambda repressor-like DNA-binding domains"/>
    <property type="match status" value="1"/>
</dbReference>
<dbReference type="InterPro" id="IPR010982">
    <property type="entry name" value="Lambda_DNA-bd_dom_sf"/>
</dbReference>
<dbReference type="CDD" id="cd00093">
    <property type="entry name" value="HTH_XRE"/>
    <property type="match status" value="1"/>
</dbReference>
<dbReference type="EMBL" id="CAADFK010000082">
    <property type="protein sequence ID" value="VFK15698.1"/>
    <property type="molecule type" value="Genomic_DNA"/>
</dbReference>
<feature type="domain" description="HTH cro/C1-type" evidence="1">
    <location>
        <begin position="12"/>
        <end position="66"/>
    </location>
</feature>
<dbReference type="PANTHER" id="PTHR43236">
    <property type="entry name" value="ANTITOXIN HIGA1"/>
    <property type="match status" value="1"/>
</dbReference>
<dbReference type="Pfam" id="PF01381">
    <property type="entry name" value="HTH_3"/>
    <property type="match status" value="1"/>
</dbReference>
<sequence length="378" mass="42472">MENNYKTPGQRLSALLEQKGWTKRVLAVVLNMNEPTVNKLAADKQRFTAEIAISLEEVLGEPADSFLELQKSFDLAMARIKAIPNPGQAVRAHLFSKLPISEMIKRGWLDAENIKDIKNIEIGLCSFFGVNQVEEIEILPYAAKKTEVALDTTPIQLAWLYRVKQIADEMIAPRCSAQSVKAAIEKLKPLRISAEATRKVPRILAESGIRFIVVESLPSAKIDGVCMWLDEFSPVIGMTLRFDRIDNFWFVLRHELEHILCEHGKTKICIDTELVEENTGTGGNIPEEERVANLAATEFIAPQKKIDAFIARKAPAFSERDLIGFSKTIGVHPGLIVGQLQYRTNRYNIFRKHLEKIRSHVCPSAVVDGWGNIAPIDY</sequence>
<organism evidence="2">
    <name type="scientific">Candidatus Kentrum sp. LPFa</name>
    <dbReference type="NCBI Taxonomy" id="2126335"/>
    <lineage>
        <taxon>Bacteria</taxon>
        <taxon>Pseudomonadati</taxon>
        <taxon>Pseudomonadota</taxon>
        <taxon>Gammaproteobacteria</taxon>
        <taxon>Candidatus Kentrum</taxon>
    </lineage>
</organism>